<evidence type="ECO:0000259" key="1">
    <source>
        <dbReference type="SMART" id="SM00860"/>
    </source>
</evidence>
<accession>A0ABS8YRA8</accession>
<protein>
    <submittedName>
        <fullName evidence="2">SMI1/KNR4 family protein</fullName>
    </submittedName>
</protein>
<dbReference type="Gene3D" id="3.40.1580.10">
    <property type="entry name" value="SMI1/KNR4-like"/>
    <property type="match status" value="1"/>
</dbReference>
<proteinExistence type="predicted"/>
<name>A0ABS8YRA8_9BACL</name>
<feature type="domain" description="Knr4/Smi1-like" evidence="1">
    <location>
        <begin position="13"/>
        <end position="139"/>
    </location>
</feature>
<dbReference type="RefSeq" id="WP_233699148.1">
    <property type="nucleotide sequence ID" value="NZ_JAJNBZ010000042.1"/>
</dbReference>
<dbReference type="InterPro" id="IPR037883">
    <property type="entry name" value="Knr4/Smi1-like_sf"/>
</dbReference>
<dbReference type="InterPro" id="IPR018958">
    <property type="entry name" value="Knr4/Smi1-like_dom"/>
</dbReference>
<evidence type="ECO:0000313" key="2">
    <source>
        <dbReference type="EMBL" id="MCE5173140.1"/>
    </source>
</evidence>
<sequence length="141" mass="16283">MNKNIEWKSDYCPADINMIKAVEKNIGIVFPDDFLHIAKEYHGGEPSSKTIIVNNKKIIFGYLLTFLAFDELDILDKYNSEKDNLPPNYFPFAIDEEGNMFCFDYNDNVPPRIVFVEKKNDGSISSLIIAQNFLDFIQLMN</sequence>
<dbReference type="EMBL" id="JAJNBZ010000042">
    <property type="protein sequence ID" value="MCE5173140.1"/>
    <property type="molecule type" value="Genomic_DNA"/>
</dbReference>
<evidence type="ECO:0000313" key="3">
    <source>
        <dbReference type="Proteomes" id="UP001199916"/>
    </source>
</evidence>
<dbReference type="SMART" id="SM00860">
    <property type="entry name" value="SMI1_KNR4"/>
    <property type="match status" value="1"/>
</dbReference>
<dbReference type="SUPFAM" id="SSF160631">
    <property type="entry name" value="SMI1/KNR4-like"/>
    <property type="match status" value="1"/>
</dbReference>
<keyword evidence="3" id="KW-1185">Reference proteome</keyword>
<comment type="caution">
    <text evidence="2">The sequence shown here is derived from an EMBL/GenBank/DDBJ whole genome shotgun (WGS) entry which is preliminary data.</text>
</comment>
<reference evidence="2 3" key="1">
    <citation type="submission" date="2021-11" db="EMBL/GenBank/DDBJ databases">
        <title>Draft genome sequence of Paenibacillus profundus YoMME, a new Gram-positive bacteria with exoelectrogenic properties.</title>
        <authorList>
            <person name="Hubenova Y."/>
            <person name="Hubenova E."/>
            <person name="Manasiev Y."/>
            <person name="Peykov S."/>
            <person name="Mitov M."/>
        </authorList>
    </citation>
    <scope>NUCLEOTIDE SEQUENCE [LARGE SCALE GENOMIC DNA]</scope>
    <source>
        <strain evidence="2 3">YoMME</strain>
    </source>
</reference>
<gene>
    <name evidence="2" type="ORF">LQV63_28155</name>
</gene>
<organism evidence="2 3">
    <name type="scientific">Paenibacillus profundus</name>
    <dbReference type="NCBI Taxonomy" id="1173085"/>
    <lineage>
        <taxon>Bacteria</taxon>
        <taxon>Bacillati</taxon>
        <taxon>Bacillota</taxon>
        <taxon>Bacilli</taxon>
        <taxon>Bacillales</taxon>
        <taxon>Paenibacillaceae</taxon>
        <taxon>Paenibacillus</taxon>
    </lineage>
</organism>
<dbReference type="Proteomes" id="UP001199916">
    <property type="component" value="Unassembled WGS sequence"/>
</dbReference>
<dbReference type="Pfam" id="PF09346">
    <property type="entry name" value="SMI1_KNR4"/>
    <property type="match status" value="1"/>
</dbReference>